<dbReference type="AlphaFoldDB" id="A0A2G2VVR2"/>
<dbReference type="PANTHER" id="PTHR33022">
    <property type="entry name" value="DUF1985 DOMAIN-CONTAINING PROTEIN"/>
    <property type="match status" value="1"/>
</dbReference>
<proteinExistence type="predicted"/>
<organism evidence="2 3">
    <name type="scientific">Capsicum baccatum</name>
    <name type="common">Peruvian pepper</name>
    <dbReference type="NCBI Taxonomy" id="33114"/>
    <lineage>
        <taxon>Eukaryota</taxon>
        <taxon>Viridiplantae</taxon>
        <taxon>Streptophyta</taxon>
        <taxon>Embryophyta</taxon>
        <taxon>Tracheophyta</taxon>
        <taxon>Spermatophyta</taxon>
        <taxon>Magnoliopsida</taxon>
        <taxon>eudicotyledons</taxon>
        <taxon>Gunneridae</taxon>
        <taxon>Pentapetalae</taxon>
        <taxon>asterids</taxon>
        <taxon>lamiids</taxon>
        <taxon>Solanales</taxon>
        <taxon>Solanaceae</taxon>
        <taxon>Solanoideae</taxon>
        <taxon>Capsiceae</taxon>
        <taxon>Capsicum</taxon>
    </lineage>
</organism>
<dbReference type="EMBL" id="MLFT02000010">
    <property type="protein sequence ID" value="PHT37067.1"/>
    <property type="molecule type" value="Genomic_DNA"/>
</dbReference>
<keyword evidence="3" id="KW-1185">Reference proteome</keyword>
<gene>
    <name evidence="2" type="ORF">CQW23_24767</name>
</gene>
<evidence type="ECO:0000313" key="2">
    <source>
        <dbReference type="EMBL" id="PHT37067.1"/>
    </source>
</evidence>
<comment type="caution">
    <text evidence="2">The sequence shown here is derived from an EMBL/GenBank/DDBJ whole genome shotgun (WGS) entry which is preliminary data.</text>
</comment>
<accession>A0A2G2VVR2</accession>
<dbReference type="InterPro" id="IPR038765">
    <property type="entry name" value="Papain-like_cys_pep_sf"/>
</dbReference>
<feature type="region of interest" description="Disordered" evidence="1">
    <location>
        <begin position="78"/>
        <end position="106"/>
    </location>
</feature>
<reference evidence="2 3" key="1">
    <citation type="journal article" date="2017" name="Genome Biol.">
        <title>New reference genome sequences of hot pepper reveal the massive evolution of plant disease-resistance genes by retroduplication.</title>
        <authorList>
            <person name="Kim S."/>
            <person name="Park J."/>
            <person name="Yeom S.I."/>
            <person name="Kim Y.M."/>
            <person name="Seo E."/>
            <person name="Kim K.T."/>
            <person name="Kim M.S."/>
            <person name="Lee J.M."/>
            <person name="Cheong K."/>
            <person name="Shin H.S."/>
            <person name="Kim S.B."/>
            <person name="Han K."/>
            <person name="Lee J."/>
            <person name="Park M."/>
            <person name="Lee H.A."/>
            <person name="Lee H.Y."/>
            <person name="Lee Y."/>
            <person name="Oh S."/>
            <person name="Lee J.H."/>
            <person name="Choi E."/>
            <person name="Choi E."/>
            <person name="Lee S.E."/>
            <person name="Jeon J."/>
            <person name="Kim H."/>
            <person name="Choi G."/>
            <person name="Song H."/>
            <person name="Lee J."/>
            <person name="Lee S.C."/>
            <person name="Kwon J.K."/>
            <person name="Lee H.Y."/>
            <person name="Koo N."/>
            <person name="Hong Y."/>
            <person name="Kim R.W."/>
            <person name="Kang W.H."/>
            <person name="Huh J.H."/>
            <person name="Kang B.C."/>
            <person name="Yang T.J."/>
            <person name="Lee Y.H."/>
            <person name="Bennetzen J.L."/>
            <person name="Choi D."/>
        </authorList>
    </citation>
    <scope>NUCLEOTIDE SEQUENCE [LARGE SCALE GENOMIC DNA]</scope>
    <source>
        <strain evidence="3">cv. PBC81</strain>
    </source>
</reference>
<name>A0A2G2VVR2_CAPBA</name>
<dbReference type="Proteomes" id="UP000224567">
    <property type="component" value="Unassembled WGS sequence"/>
</dbReference>
<dbReference type="SUPFAM" id="SSF54001">
    <property type="entry name" value="Cysteine proteinases"/>
    <property type="match status" value="1"/>
</dbReference>
<evidence type="ECO:0000256" key="1">
    <source>
        <dbReference type="SAM" id="MobiDB-lite"/>
    </source>
</evidence>
<dbReference type="PANTHER" id="PTHR33022:SF26">
    <property type="entry name" value="UBIQUITIN-LIKE PROTEASE FAMILY PROFILE DOMAIN-CONTAINING PROTEIN"/>
    <property type="match status" value="1"/>
</dbReference>
<protein>
    <submittedName>
        <fullName evidence="2">Uncharacterized protein</fullName>
    </submittedName>
</protein>
<reference evidence="3" key="2">
    <citation type="journal article" date="2017" name="J. Anim. Genet.">
        <title>Multiple reference genome sequences of hot pepper reveal the massive evolution of plant disease resistance genes by retroduplication.</title>
        <authorList>
            <person name="Kim S."/>
            <person name="Park J."/>
            <person name="Yeom S.-I."/>
            <person name="Kim Y.-M."/>
            <person name="Seo E."/>
            <person name="Kim K.-T."/>
            <person name="Kim M.-S."/>
            <person name="Lee J.M."/>
            <person name="Cheong K."/>
            <person name="Shin H.-S."/>
            <person name="Kim S.-B."/>
            <person name="Han K."/>
            <person name="Lee J."/>
            <person name="Park M."/>
            <person name="Lee H.-A."/>
            <person name="Lee H.-Y."/>
            <person name="Lee Y."/>
            <person name="Oh S."/>
            <person name="Lee J.H."/>
            <person name="Choi E."/>
            <person name="Choi E."/>
            <person name="Lee S.E."/>
            <person name="Jeon J."/>
            <person name="Kim H."/>
            <person name="Choi G."/>
            <person name="Song H."/>
            <person name="Lee J."/>
            <person name="Lee S.-C."/>
            <person name="Kwon J.-K."/>
            <person name="Lee H.-Y."/>
            <person name="Koo N."/>
            <person name="Hong Y."/>
            <person name="Kim R.W."/>
            <person name="Kang W.-H."/>
            <person name="Huh J.H."/>
            <person name="Kang B.-C."/>
            <person name="Yang T.-J."/>
            <person name="Lee Y.-H."/>
            <person name="Bennetzen J.L."/>
            <person name="Choi D."/>
        </authorList>
    </citation>
    <scope>NUCLEOTIDE SEQUENCE [LARGE SCALE GENOMIC DNA]</scope>
    <source>
        <strain evidence="3">cv. PBC81</strain>
    </source>
</reference>
<sequence>MRNGKGLKRKGVIARKSGSGLITGLIQIDPARDCGLYTVTYAECFTFGKGVSYVGFDPDLIRTRYASLLWDYGLRKEEAKAQSDDEASMRPPRKIGMTEDTEVHDL</sequence>
<evidence type="ECO:0000313" key="3">
    <source>
        <dbReference type="Proteomes" id="UP000224567"/>
    </source>
</evidence>